<dbReference type="EMBL" id="CP001616">
    <property type="protein sequence ID" value="ACQ93420.1"/>
    <property type="molecule type" value="Genomic_DNA"/>
</dbReference>
<proteinExistence type="predicted"/>
<dbReference type="Proteomes" id="UP000009073">
    <property type="component" value="Chromosome"/>
</dbReference>
<reference evidence="3" key="1">
    <citation type="submission" date="2009-05" db="EMBL/GenBank/DDBJ databases">
        <title>Complete sequence of Tolumonas auensis DSM 9187.</title>
        <authorList>
            <consortium name="US DOE Joint Genome Institute"/>
            <person name="Lucas S."/>
            <person name="Copeland A."/>
            <person name="Lapidus A."/>
            <person name="Glavina del Rio T."/>
            <person name="Tice H."/>
            <person name="Bruce D."/>
            <person name="Goodwin L."/>
            <person name="Pitluck S."/>
            <person name="Chertkov O."/>
            <person name="Brettin T."/>
            <person name="Detter J.C."/>
            <person name="Han C."/>
            <person name="Larimer F."/>
            <person name="Land M."/>
            <person name="Hauser L."/>
            <person name="Kyrpides N."/>
            <person name="Mikhailova N."/>
            <person name="Spring S."/>
            <person name="Beller H."/>
        </authorList>
    </citation>
    <scope>NUCLEOTIDE SEQUENCE [LARGE SCALE GENOMIC DNA]</scope>
    <source>
        <strain evidence="3">DSM 9187 / TA4</strain>
    </source>
</reference>
<name>C4LFQ3_TOLAT</name>
<evidence type="ECO:0000313" key="2">
    <source>
        <dbReference type="EMBL" id="ACQ93420.1"/>
    </source>
</evidence>
<protein>
    <recommendedName>
        <fullName evidence="1">RiboL-PSP-HEPN domain-containing protein</fullName>
    </recommendedName>
</protein>
<dbReference type="Pfam" id="PF18735">
    <property type="entry name" value="HEPN_RiboL-PSP"/>
    <property type="match status" value="1"/>
</dbReference>
<organism evidence="2 3">
    <name type="scientific">Tolumonas auensis (strain DSM 9187 / NBRC 110442 / TA 4)</name>
    <dbReference type="NCBI Taxonomy" id="595494"/>
    <lineage>
        <taxon>Bacteria</taxon>
        <taxon>Pseudomonadati</taxon>
        <taxon>Pseudomonadota</taxon>
        <taxon>Gammaproteobacteria</taxon>
        <taxon>Aeromonadales</taxon>
        <taxon>Aeromonadaceae</taxon>
        <taxon>Tolumonas</taxon>
    </lineage>
</organism>
<dbReference type="AlphaFoldDB" id="C4LFQ3"/>
<accession>C4LFQ3</accession>
<evidence type="ECO:0000313" key="3">
    <source>
        <dbReference type="Proteomes" id="UP000009073"/>
    </source>
</evidence>
<dbReference type="RefSeq" id="WP_015878891.1">
    <property type="nucleotide sequence ID" value="NC_012691.1"/>
</dbReference>
<gene>
    <name evidence="2" type="ordered locus">Tola_1811</name>
</gene>
<dbReference type="InterPro" id="IPR041519">
    <property type="entry name" value="HEPN_RiboL-PSP"/>
</dbReference>
<dbReference type="eggNOG" id="ENOG502ZBI9">
    <property type="taxonomic scope" value="Bacteria"/>
</dbReference>
<dbReference type="HOGENOM" id="CLU_100241_0_0_6"/>
<dbReference type="STRING" id="595494.Tola_1811"/>
<evidence type="ECO:0000259" key="1">
    <source>
        <dbReference type="Pfam" id="PF18735"/>
    </source>
</evidence>
<feature type="domain" description="RiboL-PSP-HEPN" evidence="1">
    <location>
        <begin position="75"/>
        <end position="239"/>
    </location>
</feature>
<dbReference type="KEGG" id="tau:Tola_1811"/>
<keyword evidence="3" id="KW-1185">Reference proteome</keyword>
<sequence>MSDWDFLYEMNARGCSAAEISDAAACGYAPWDLIDEDEYEDADEPISQQKKKPIKQKQPEIYSQSFNTFKYSIQDATELLDHFDSINSNPPPSNAEILKRASLIMALAALETYIEDRVTEAANKISSSNNKNSKLQIFFTKSLQNDLKTFHTPSADRIKSLFEKYFDIDVTSGWVWNHFDQNKAKSELNKIAKKRGDIAHRSLRPQPGQPMPHAVTRDELAKHIRFICNLVNATEKFLSDKL</sequence>
<reference evidence="2 3" key="2">
    <citation type="journal article" date="2011" name="Stand. Genomic Sci.">
        <title>Complete genome sequence of Tolumonas auensis type strain (TA 4).</title>
        <authorList>
            <person name="Chertkov O."/>
            <person name="Copeland A."/>
            <person name="Lucas S."/>
            <person name="Lapidus A."/>
            <person name="Berry K.W."/>
            <person name="Detter J.C."/>
            <person name="Del Rio T.G."/>
            <person name="Hammon N."/>
            <person name="Dalin E."/>
            <person name="Tice H."/>
            <person name="Pitluck S."/>
            <person name="Richardson P."/>
            <person name="Bruce D."/>
            <person name="Goodwin L."/>
            <person name="Han C."/>
            <person name="Tapia R."/>
            <person name="Saunders E."/>
            <person name="Schmutz J."/>
            <person name="Brettin T."/>
            <person name="Larimer F."/>
            <person name="Land M."/>
            <person name="Hauser L."/>
            <person name="Spring S."/>
            <person name="Rohde M."/>
            <person name="Kyrpides N.C."/>
            <person name="Ivanova N."/>
            <person name="Goker M."/>
            <person name="Beller H.R."/>
            <person name="Klenk H.P."/>
            <person name="Woyke T."/>
        </authorList>
    </citation>
    <scope>NUCLEOTIDE SEQUENCE [LARGE SCALE GENOMIC DNA]</scope>
    <source>
        <strain evidence="3">DSM 9187 / TA4</strain>
    </source>
</reference>